<sequence length="127" mass="14613">MWPLEIADEHFRPLCNNGFRYAIHRDPKLWEEPNSFKPERFEGIQGERVGFKFFPFGLGRRGCIETGLGVKSVSLVVGTLVQCFEWKRLGPELVDLIEGSSTTMPRAKPLQTSYRPRQESMQILSQL</sequence>
<keyword evidence="2" id="KW-0812">Transmembrane</keyword>
<dbReference type="GO" id="GO:0044550">
    <property type="term" value="P:secondary metabolite biosynthetic process"/>
    <property type="evidence" value="ECO:0007669"/>
    <property type="project" value="UniProtKB-ARBA"/>
</dbReference>
<keyword evidence="6" id="KW-0349">Heme</keyword>
<proteinExistence type="predicted"/>
<dbReference type="SUPFAM" id="SSF48264">
    <property type="entry name" value="Cytochrome P450"/>
    <property type="match status" value="1"/>
</dbReference>
<dbReference type="PANTHER" id="PTHR24298:SF901">
    <property type="entry name" value="CYTOCHROME P450, FAMILY 81, SUBFAMILY D, POLYPEPTIDE 8"/>
    <property type="match status" value="1"/>
</dbReference>
<dbReference type="AlphaFoldDB" id="A0A835LRM5"/>
<accession>A0A835LRM5</accession>
<evidence type="ECO:0000256" key="7">
    <source>
        <dbReference type="SAM" id="MobiDB-lite"/>
    </source>
</evidence>
<evidence type="ECO:0000256" key="4">
    <source>
        <dbReference type="ARBA" id="ARBA00022989"/>
    </source>
</evidence>
<dbReference type="EMBL" id="JADFTS010000006">
    <property type="protein sequence ID" value="KAF9600939.1"/>
    <property type="molecule type" value="Genomic_DNA"/>
</dbReference>
<gene>
    <name evidence="8" type="ORF">IFM89_014066</name>
</gene>
<dbReference type="Gene3D" id="1.10.630.10">
    <property type="entry name" value="Cytochrome P450"/>
    <property type="match status" value="1"/>
</dbReference>
<name>A0A835LRM5_9MAGN</name>
<evidence type="ECO:0000256" key="2">
    <source>
        <dbReference type="ARBA" id="ARBA00022692"/>
    </source>
</evidence>
<dbReference type="GO" id="GO:0020037">
    <property type="term" value="F:heme binding"/>
    <property type="evidence" value="ECO:0007669"/>
    <property type="project" value="InterPro"/>
</dbReference>
<evidence type="ECO:0000256" key="3">
    <source>
        <dbReference type="ARBA" id="ARBA00022723"/>
    </source>
</evidence>
<reference evidence="8 9" key="1">
    <citation type="submission" date="2020-10" db="EMBL/GenBank/DDBJ databases">
        <title>The Coptis chinensis genome and diversification of protoberbering-type alkaloids.</title>
        <authorList>
            <person name="Wang B."/>
            <person name="Shu S."/>
            <person name="Song C."/>
            <person name="Liu Y."/>
        </authorList>
    </citation>
    <scope>NUCLEOTIDE SEQUENCE [LARGE SCALE GENOMIC DNA]</scope>
    <source>
        <strain evidence="8">HL-2020</strain>
        <tissue evidence="8">Leaf</tissue>
    </source>
</reference>
<keyword evidence="9" id="KW-1185">Reference proteome</keyword>
<evidence type="ECO:0000256" key="5">
    <source>
        <dbReference type="ARBA" id="ARBA00023136"/>
    </source>
</evidence>
<evidence type="ECO:0000256" key="1">
    <source>
        <dbReference type="ARBA" id="ARBA00004167"/>
    </source>
</evidence>
<evidence type="ECO:0008006" key="10">
    <source>
        <dbReference type="Google" id="ProtNLM"/>
    </source>
</evidence>
<feature type="region of interest" description="Disordered" evidence="7">
    <location>
        <begin position="104"/>
        <end position="127"/>
    </location>
</feature>
<comment type="subcellular location">
    <subcellularLocation>
        <location evidence="1">Membrane</location>
        <topology evidence="1">Single-pass membrane protein</topology>
    </subcellularLocation>
</comment>
<dbReference type="InterPro" id="IPR001128">
    <property type="entry name" value="Cyt_P450"/>
</dbReference>
<dbReference type="InterPro" id="IPR051103">
    <property type="entry name" value="Plant_metabolite_P450s"/>
</dbReference>
<dbReference type="GO" id="GO:0016709">
    <property type="term" value="F:oxidoreductase activity, acting on paired donors, with incorporation or reduction of molecular oxygen, NAD(P)H as one donor, and incorporation of one atom of oxygen"/>
    <property type="evidence" value="ECO:0007669"/>
    <property type="project" value="TreeGrafter"/>
</dbReference>
<dbReference type="GO" id="GO:0016020">
    <property type="term" value="C:membrane"/>
    <property type="evidence" value="ECO:0007669"/>
    <property type="project" value="UniProtKB-SubCell"/>
</dbReference>
<dbReference type="GO" id="GO:0005506">
    <property type="term" value="F:iron ion binding"/>
    <property type="evidence" value="ECO:0007669"/>
    <property type="project" value="InterPro"/>
</dbReference>
<comment type="caution">
    <text evidence="8">The sequence shown here is derived from an EMBL/GenBank/DDBJ whole genome shotgun (WGS) entry which is preliminary data.</text>
</comment>
<keyword evidence="3 6" id="KW-0479">Metal-binding</keyword>
<dbReference type="PANTHER" id="PTHR24298">
    <property type="entry name" value="FLAVONOID 3'-MONOOXYGENASE-RELATED"/>
    <property type="match status" value="1"/>
</dbReference>
<evidence type="ECO:0000256" key="6">
    <source>
        <dbReference type="PIRSR" id="PIRSR602401-1"/>
    </source>
</evidence>
<protein>
    <recommendedName>
        <fullName evidence="10">Cytochrome P450</fullName>
    </recommendedName>
</protein>
<organism evidence="8 9">
    <name type="scientific">Coptis chinensis</name>
    <dbReference type="NCBI Taxonomy" id="261450"/>
    <lineage>
        <taxon>Eukaryota</taxon>
        <taxon>Viridiplantae</taxon>
        <taxon>Streptophyta</taxon>
        <taxon>Embryophyta</taxon>
        <taxon>Tracheophyta</taxon>
        <taxon>Spermatophyta</taxon>
        <taxon>Magnoliopsida</taxon>
        <taxon>Ranunculales</taxon>
        <taxon>Ranunculaceae</taxon>
        <taxon>Coptidoideae</taxon>
        <taxon>Coptis</taxon>
    </lineage>
</organism>
<dbReference type="Pfam" id="PF00067">
    <property type="entry name" value="p450"/>
    <property type="match status" value="1"/>
</dbReference>
<dbReference type="InterPro" id="IPR036396">
    <property type="entry name" value="Cyt_P450_sf"/>
</dbReference>
<evidence type="ECO:0000313" key="9">
    <source>
        <dbReference type="Proteomes" id="UP000631114"/>
    </source>
</evidence>
<comment type="cofactor">
    <cofactor evidence="6">
        <name>heme</name>
        <dbReference type="ChEBI" id="CHEBI:30413"/>
    </cofactor>
</comment>
<dbReference type="InterPro" id="IPR002401">
    <property type="entry name" value="Cyt_P450_E_grp-I"/>
</dbReference>
<dbReference type="Proteomes" id="UP000631114">
    <property type="component" value="Unassembled WGS sequence"/>
</dbReference>
<evidence type="ECO:0000313" key="8">
    <source>
        <dbReference type="EMBL" id="KAF9600939.1"/>
    </source>
</evidence>
<feature type="binding site" description="axial binding residue" evidence="6">
    <location>
        <position position="63"/>
    </location>
    <ligand>
        <name>heme</name>
        <dbReference type="ChEBI" id="CHEBI:30413"/>
    </ligand>
    <ligandPart>
        <name>Fe</name>
        <dbReference type="ChEBI" id="CHEBI:18248"/>
    </ligandPart>
</feature>
<keyword evidence="6" id="KW-0408">Iron</keyword>
<keyword evidence="5" id="KW-0472">Membrane</keyword>
<keyword evidence="4" id="KW-1133">Transmembrane helix</keyword>
<dbReference type="OrthoDB" id="2789670at2759"/>
<dbReference type="PRINTS" id="PR00463">
    <property type="entry name" value="EP450I"/>
</dbReference>